<evidence type="ECO:0000256" key="4">
    <source>
        <dbReference type="SAM" id="SignalP"/>
    </source>
</evidence>
<evidence type="ECO:0000256" key="1">
    <source>
        <dbReference type="ARBA" id="ARBA00010062"/>
    </source>
</evidence>
<reference evidence="6" key="1">
    <citation type="submission" date="2020-11" db="EMBL/GenBank/DDBJ databases">
        <title>Novosphingobium aureum sp. nov., a marine bacterium isolated from sediment of a salt flat.</title>
        <authorList>
            <person name="Yoo Y."/>
            <person name="Kim J.-J."/>
        </authorList>
    </citation>
    <scope>NUCLEOTIDE SEQUENCE</scope>
    <source>
        <strain evidence="6">YJ-S2-02</strain>
    </source>
</reference>
<evidence type="ECO:0000259" key="5">
    <source>
        <dbReference type="Pfam" id="PF13458"/>
    </source>
</evidence>
<dbReference type="PANTHER" id="PTHR30483">
    <property type="entry name" value="LEUCINE-SPECIFIC-BINDING PROTEIN"/>
    <property type="match status" value="1"/>
</dbReference>
<dbReference type="Pfam" id="PF13458">
    <property type="entry name" value="Peripla_BP_6"/>
    <property type="match status" value="1"/>
</dbReference>
<dbReference type="CDD" id="cd06339">
    <property type="entry name" value="PBP1_YraM_LppC_lipoprotein-like"/>
    <property type="match status" value="1"/>
</dbReference>
<evidence type="ECO:0000256" key="3">
    <source>
        <dbReference type="ARBA" id="ARBA00022970"/>
    </source>
</evidence>
<dbReference type="InterPro" id="IPR028082">
    <property type="entry name" value="Peripla_BP_I"/>
</dbReference>
<evidence type="ECO:0000313" key="7">
    <source>
        <dbReference type="Proteomes" id="UP000617634"/>
    </source>
</evidence>
<dbReference type="PANTHER" id="PTHR30483:SF6">
    <property type="entry name" value="PERIPLASMIC BINDING PROTEIN OF ABC TRANSPORTER FOR NATURAL AMINO ACIDS"/>
    <property type="match status" value="1"/>
</dbReference>
<dbReference type="EMBL" id="JADZGI010000001">
    <property type="protein sequence ID" value="MBH0113143.1"/>
    <property type="molecule type" value="Genomic_DNA"/>
</dbReference>
<dbReference type="PROSITE" id="PS51257">
    <property type="entry name" value="PROKAR_LIPOPROTEIN"/>
    <property type="match status" value="1"/>
</dbReference>
<protein>
    <submittedName>
        <fullName evidence="6">Penicillin-binding protein activator</fullName>
    </submittedName>
</protein>
<keyword evidence="3" id="KW-0813">Transport</keyword>
<sequence>MFDKRLNSRINRRNLLAVASMAALAGCAVVPKTSVPPVEAPRPEPAPSVIPTDTAHHRIALLVPTSGENGAVGQSIANAATMALLDTNAANLRITTYDTAGDAGAAASRALADGNRLILGPLLSDNISAVNAVASRAQVPLISFSNDEKAAGKNVFVMGNLPGQSVARTVAFARSQGIATFAALVPRGDYGERTSSALMQSVRDSGGAVIAMEPYDRSAASITAAAKRIKSKSGYAALLIADSGSLSARAASAFKAEGDPVNVRFLGTELWGGEKQLSATPALQGAWFSTVTDQNFKQFSTSYKGRFGNQPFRIATLGYDAVLLTLRVARDWKEGAPFPGAKLTSPDGFLGLDGAFRFTRGGVVERALEVRQVDAGAVRVVDAAPTRFAK</sequence>
<evidence type="ECO:0000313" key="6">
    <source>
        <dbReference type="EMBL" id="MBH0113143.1"/>
    </source>
</evidence>
<keyword evidence="3" id="KW-0029">Amino-acid transport</keyword>
<dbReference type="Gene3D" id="3.40.50.2300">
    <property type="match status" value="2"/>
</dbReference>
<feature type="domain" description="Leucine-binding protein" evidence="5">
    <location>
        <begin position="58"/>
        <end position="374"/>
    </location>
</feature>
<name>A0A931HCW5_9SPHN</name>
<organism evidence="6 7">
    <name type="scientific">Novosphingobium aureum</name>
    <dbReference type="NCBI Taxonomy" id="2792964"/>
    <lineage>
        <taxon>Bacteria</taxon>
        <taxon>Pseudomonadati</taxon>
        <taxon>Pseudomonadota</taxon>
        <taxon>Alphaproteobacteria</taxon>
        <taxon>Sphingomonadales</taxon>
        <taxon>Sphingomonadaceae</taxon>
        <taxon>Novosphingobium</taxon>
    </lineage>
</organism>
<dbReference type="GO" id="GO:0006865">
    <property type="term" value="P:amino acid transport"/>
    <property type="evidence" value="ECO:0007669"/>
    <property type="project" value="UniProtKB-KW"/>
</dbReference>
<dbReference type="InterPro" id="IPR051010">
    <property type="entry name" value="BCAA_transport"/>
</dbReference>
<dbReference type="InterPro" id="IPR028081">
    <property type="entry name" value="Leu-bd"/>
</dbReference>
<dbReference type="Proteomes" id="UP000617634">
    <property type="component" value="Unassembled WGS sequence"/>
</dbReference>
<feature type="signal peptide" evidence="4">
    <location>
        <begin position="1"/>
        <end position="25"/>
    </location>
</feature>
<keyword evidence="2 4" id="KW-0732">Signal</keyword>
<dbReference type="SUPFAM" id="SSF53822">
    <property type="entry name" value="Periplasmic binding protein-like I"/>
    <property type="match status" value="1"/>
</dbReference>
<comment type="caution">
    <text evidence="6">The sequence shown here is derived from an EMBL/GenBank/DDBJ whole genome shotgun (WGS) entry which is preliminary data.</text>
</comment>
<gene>
    <name evidence="6" type="ORF">I5E68_09315</name>
</gene>
<dbReference type="RefSeq" id="WP_197163160.1">
    <property type="nucleotide sequence ID" value="NZ_JADZGI010000001.1"/>
</dbReference>
<proteinExistence type="inferred from homology"/>
<dbReference type="InterPro" id="IPR006311">
    <property type="entry name" value="TAT_signal"/>
</dbReference>
<accession>A0A931HCW5</accession>
<dbReference type="PROSITE" id="PS51318">
    <property type="entry name" value="TAT"/>
    <property type="match status" value="1"/>
</dbReference>
<dbReference type="AlphaFoldDB" id="A0A931HCW5"/>
<comment type="similarity">
    <text evidence="1">Belongs to the leucine-binding protein family.</text>
</comment>
<evidence type="ECO:0000256" key="2">
    <source>
        <dbReference type="ARBA" id="ARBA00022729"/>
    </source>
</evidence>
<keyword evidence="7" id="KW-1185">Reference proteome</keyword>
<feature type="chain" id="PRO_5036974064" evidence="4">
    <location>
        <begin position="26"/>
        <end position="390"/>
    </location>
</feature>